<keyword evidence="1" id="KW-1133">Transmembrane helix</keyword>
<feature type="transmembrane region" description="Helical" evidence="1">
    <location>
        <begin position="7"/>
        <end position="28"/>
    </location>
</feature>
<evidence type="ECO:0000256" key="1">
    <source>
        <dbReference type="SAM" id="Phobius"/>
    </source>
</evidence>
<organism evidence="3 4">
    <name type="scientific">Aliidiomarina soli</name>
    <dbReference type="NCBI Taxonomy" id="1928574"/>
    <lineage>
        <taxon>Bacteria</taxon>
        <taxon>Pseudomonadati</taxon>
        <taxon>Pseudomonadota</taxon>
        <taxon>Gammaproteobacteria</taxon>
        <taxon>Alteromonadales</taxon>
        <taxon>Idiomarinaceae</taxon>
        <taxon>Aliidiomarina</taxon>
    </lineage>
</organism>
<dbReference type="Proteomes" id="UP000287823">
    <property type="component" value="Unassembled WGS sequence"/>
</dbReference>
<name>A0A432WHY7_9GAMM</name>
<reference evidence="3 4" key="1">
    <citation type="journal article" date="2011" name="Front. Microbiol.">
        <title>Genomic signatures of strain selection and enhancement in Bacillus atrophaeus var. globigii, a historical biowarfare simulant.</title>
        <authorList>
            <person name="Gibbons H.S."/>
            <person name="Broomall S.M."/>
            <person name="McNew L.A."/>
            <person name="Daligault H."/>
            <person name="Chapman C."/>
            <person name="Bruce D."/>
            <person name="Karavis M."/>
            <person name="Krepps M."/>
            <person name="McGregor P.A."/>
            <person name="Hong C."/>
            <person name="Park K.H."/>
            <person name="Akmal A."/>
            <person name="Feldman A."/>
            <person name="Lin J.S."/>
            <person name="Chang W.E."/>
            <person name="Higgs B.W."/>
            <person name="Demirev P."/>
            <person name="Lindquist J."/>
            <person name="Liem A."/>
            <person name="Fochler E."/>
            <person name="Read T.D."/>
            <person name="Tapia R."/>
            <person name="Johnson S."/>
            <person name="Bishop-Lilly K.A."/>
            <person name="Detter C."/>
            <person name="Han C."/>
            <person name="Sozhamannan S."/>
            <person name="Rosenzweig C.N."/>
            <person name="Skowronski E.W."/>
        </authorList>
    </citation>
    <scope>NUCLEOTIDE SEQUENCE [LARGE SCALE GENOMIC DNA]</scope>
    <source>
        <strain evidence="3 4">Y4G10-17</strain>
    </source>
</reference>
<evidence type="ECO:0000259" key="2">
    <source>
        <dbReference type="Pfam" id="PF20029"/>
    </source>
</evidence>
<proteinExistence type="predicted"/>
<evidence type="ECO:0000313" key="3">
    <source>
        <dbReference type="EMBL" id="RUO33337.1"/>
    </source>
</evidence>
<dbReference type="RefSeq" id="WP_126799045.1">
    <property type="nucleotide sequence ID" value="NZ_PIPO01000003.1"/>
</dbReference>
<keyword evidence="4" id="KW-1185">Reference proteome</keyword>
<feature type="domain" description="DUF6436" evidence="2">
    <location>
        <begin position="41"/>
        <end position="167"/>
    </location>
</feature>
<keyword evidence="1" id="KW-0472">Membrane</keyword>
<keyword evidence="1" id="KW-0812">Transmembrane</keyword>
<dbReference type="InterPro" id="IPR045494">
    <property type="entry name" value="DUF6436"/>
</dbReference>
<dbReference type="AlphaFoldDB" id="A0A432WHY7"/>
<protein>
    <recommendedName>
        <fullName evidence="2">DUF6436 domain-containing protein</fullName>
    </recommendedName>
</protein>
<evidence type="ECO:0000313" key="4">
    <source>
        <dbReference type="Proteomes" id="UP000287823"/>
    </source>
</evidence>
<sequence>MTNLKQRLGWAILIGWLGLSTFFMYRFVFADYGEFDPGQQWLDSQPEPSLTQLAIQPATGFTLVKVTSASCSCNSYLASHLADLHSGLEQPVEVVERSITEVEASGLSVPATPMALLYDGDSLVYAGPFASGPFCANEDSLIRDILKRQTRLAGSYLNGLVKACRCLND</sequence>
<dbReference type="Pfam" id="PF20029">
    <property type="entry name" value="DUF6436"/>
    <property type="match status" value="1"/>
</dbReference>
<dbReference type="EMBL" id="PIPO01000003">
    <property type="protein sequence ID" value="RUO33337.1"/>
    <property type="molecule type" value="Genomic_DNA"/>
</dbReference>
<gene>
    <name evidence="3" type="ORF">CWE14_08985</name>
</gene>
<accession>A0A432WHY7</accession>
<comment type="caution">
    <text evidence="3">The sequence shown here is derived from an EMBL/GenBank/DDBJ whole genome shotgun (WGS) entry which is preliminary data.</text>
</comment>